<gene>
    <name evidence="1" type="ORF">NF865_09825</name>
</gene>
<accession>A0A9E7MX66</accession>
<dbReference type="KEGG" id="tagg:NF865_09825"/>
<reference evidence="1" key="2">
    <citation type="submission" date="2022-06" db="EMBL/GenBank/DDBJ databases">
        <authorList>
            <person name="Park Y.-J."/>
        </authorList>
    </citation>
    <scope>NUCLEOTIDE SEQUENCE</scope>
    <source>
        <strain evidence="1">TY</strain>
    </source>
</reference>
<dbReference type="EMBL" id="CP099582">
    <property type="protein sequence ID" value="USS40578.1"/>
    <property type="molecule type" value="Genomic_DNA"/>
</dbReference>
<name>A0A9E7MX66_THEAG</name>
<proteinExistence type="predicted"/>
<organism evidence="1 2">
    <name type="scientific">Thermococcus aggregans</name>
    <dbReference type="NCBI Taxonomy" id="110163"/>
    <lineage>
        <taxon>Archaea</taxon>
        <taxon>Methanobacteriati</taxon>
        <taxon>Methanobacteriota</taxon>
        <taxon>Thermococci</taxon>
        <taxon>Thermococcales</taxon>
        <taxon>Thermococcaceae</taxon>
        <taxon>Thermococcus</taxon>
    </lineage>
</organism>
<dbReference type="RefSeq" id="WP_253304532.1">
    <property type="nucleotide sequence ID" value="NZ_CP099582.1"/>
</dbReference>
<reference evidence="1" key="1">
    <citation type="journal article" date="1998" name="Int. J. Syst. Bacteriol. 48 Pt">
        <title>Thermococcus guaymasensis sp. nov. and Thermococcus aggregans sp. nov., two novel thermophilic archaea isolated from the Guaymas Basin hydrothermal vent site.</title>
        <authorList>
            <person name="Canganella F."/>
            <person name="Jones W.J."/>
            <person name="Gambacorta A."/>
            <person name="Antranikian G."/>
        </authorList>
    </citation>
    <scope>NUCLEOTIDE SEQUENCE</scope>
    <source>
        <strain evidence="1">TY</strain>
    </source>
</reference>
<evidence type="ECO:0000313" key="1">
    <source>
        <dbReference type="EMBL" id="USS40578.1"/>
    </source>
</evidence>
<evidence type="ECO:0000313" key="2">
    <source>
        <dbReference type="Proteomes" id="UP001055732"/>
    </source>
</evidence>
<dbReference type="Proteomes" id="UP001055732">
    <property type="component" value="Chromosome"/>
</dbReference>
<dbReference type="AlphaFoldDB" id="A0A9E7MX66"/>
<protein>
    <submittedName>
        <fullName evidence="1">Uncharacterized protein</fullName>
    </submittedName>
</protein>
<keyword evidence="2" id="KW-1185">Reference proteome</keyword>
<sequence>MEVDIETMESLINFDIMLTLAKKFIQKKSLFNPSIFRRKKRGQRKLPL</sequence>